<feature type="compositionally biased region" description="Low complexity" evidence="1">
    <location>
        <begin position="275"/>
        <end position="312"/>
    </location>
</feature>
<accession>A0A5C3QE99</accession>
<evidence type="ECO:0000313" key="2">
    <source>
        <dbReference type="EMBL" id="TFK99886.1"/>
    </source>
</evidence>
<organism evidence="2 3">
    <name type="scientific">Pterulicium gracile</name>
    <dbReference type="NCBI Taxonomy" id="1884261"/>
    <lineage>
        <taxon>Eukaryota</taxon>
        <taxon>Fungi</taxon>
        <taxon>Dikarya</taxon>
        <taxon>Basidiomycota</taxon>
        <taxon>Agaricomycotina</taxon>
        <taxon>Agaricomycetes</taxon>
        <taxon>Agaricomycetidae</taxon>
        <taxon>Agaricales</taxon>
        <taxon>Pleurotineae</taxon>
        <taxon>Pterulaceae</taxon>
        <taxon>Pterulicium</taxon>
    </lineage>
</organism>
<feature type="compositionally biased region" description="Basic and acidic residues" evidence="1">
    <location>
        <begin position="22"/>
        <end position="36"/>
    </location>
</feature>
<evidence type="ECO:0000313" key="3">
    <source>
        <dbReference type="Proteomes" id="UP000305067"/>
    </source>
</evidence>
<feature type="compositionally biased region" description="Polar residues" evidence="1">
    <location>
        <begin position="8"/>
        <end position="19"/>
    </location>
</feature>
<feature type="region of interest" description="Disordered" evidence="1">
    <location>
        <begin position="77"/>
        <end position="134"/>
    </location>
</feature>
<evidence type="ECO:0000256" key="1">
    <source>
        <dbReference type="SAM" id="MobiDB-lite"/>
    </source>
</evidence>
<feature type="region of interest" description="Disordered" evidence="1">
    <location>
        <begin position="164"/>
        <end position="201"/>
    </location>
</feature>
<dbReference type="AlphaFoldDB" id="A0A5C3QE99"/>
<feature type="compositionally biased region" description="Basic and acidic residues" evidence="1">
    <location>
        <begin position="413"/>
        <end position="429"/>
    </location>
</feature>
<feature type="compositionally biased region" description="Polar residues" evidence="1">
    <location>
        <begin position="171"/>
        <end position="181"/>
    </location>
</feature>
<protein>
    <submittedName>
        <fullName evidence="2">Uncharacterized protein</fullName>
    </submittedName>
</protein>
<sequence>MDTPINHPHSSSLDTYNHARNQRTDSADHSSDAHSDFDEDEPHQQISFDSFAAFGIDIDLDASLDLDLSPHANATSLEVSSQSASPNHVRFDLDEDDSEDDSEYGGLAYDRASEEEEDMDDDATPTTASLVTSPRRLTPIHTILPPSPVHKPLLLSPSDGLPSAYFPPSPTASAYSQSPASETDGESETSSAPPLTPDVTPDWFNTAIASVHLETDLPSVHDVDSAGERNVGYDTYGEVPRVVVFSADPSDGDYKTSAKSRTLAPPRILLPPPSLSLHSSPRLSPRSLSSPLSPRALHSPLSPSFPSSPISPTFNPLPKPGHRPLRLLQRADLFAPPQPPSPYGSQMFFLPTGWRERRAPQTTKPRPVIQSSEVGRRRTAVDEALLRGLRPLILVDERVVEEIGLEKPVYQKRGPERGSKCNEEVKEEGQESTQEVEWRQWSTEGLSGRPGKPKLREEVRMRWEIDARRWISVHVADSYERMARRTMFA</sequence>
<feature type="region of interest" description="Disordered" evidence="1">
    <location>
        <begin position="413"/>
        <end position="453"/>
    </location>
</feature>
<reference evidence="2 3" key="1">
    <citation type="journal article" date="2019" name="Nat. Ecol. Evol.">
        <title>Megaphylogeny resolves global patterns of mushroom evolution.</title>
        <authorList>
            <person name="Varga T."/>
            <person name="Krizsan K."/>
            <person name="Foldi C."/>
            <person name="Dima B."/>
            <person name="Sanchez-Garcia M."/>
            <person name="Sanchez-Ramirez S."/>
            <person name="Szollosi G.J."/>
            <person name="Szarkandi J.G."/>
            <person name="Papp V."/>
            <person name="Albert L."/>
            <person name="Andreopoulos W."/>
            <person name="Angelini C."/>
            <person name="Antonin V."/>
            <person name="Barry K.W."/>
            <person name="Bougher N.L."/>
            <person name="Buchanan P."/>
            <person name="Buyck B."/>
            <person name="Bense V."/>
            <person name="Catcheside P."/>
            <person name="Chovatia M."/>
            <person name="Cooper J."/>
            <person name="Damon W."/>
            <person name="Desjardin D."/>
            <person name="Finy P."/>
            <person name="Geml J."/>
            <person name="Haridas S."/>
            <person name="Hughes K."/>
            <person name="Justo A."/>
            <person name="Karasinski D."/>
            <person name="Kautmanova I."/>
            <person name="Kiss B."/>
            <person name="Kocsube S."/>
            <person name="Kotiranta H."/>
            <person name="LaButti K.M."/>
            <person name="Lechner B.E."/>
            <person name="Liimatainen K."/>
            <person name="Lipzen A."/>
            <person name="Lukacs Z."/>
            <person name="Mihaltcheva S."/>
            <person name="Morgado L.N."/>
            <person name="Niskanen T."/>
            <person name="Noordeloos M.E."/>
            <person name="Ohm R.A."/>
            <person name="Ortiz-Santana B."/>
            <person name="Ovrebo C."/>
            <person name="Racz N."/>
            <person name="Riley R."/>
            <person name="Savchenko A."/>
            <person name="Shiryaev A."/>
            <person name="Soop K."/>
            <person name="Spirin V."/>
            <person name="Szebenyi C."/>
            <person name="Tomsovsky M."/>
            <person name="Tulloss R.E."/>
            <person name="Uehling J."/>
            <person name="Grigoriev I.V."/>
            <person name="Vagvolgyi C."/>
            <person name="Papp T."/>
            <person name="Martin F.M."/>
            <person name="Miettinen O."/>
            <person name="Hibbett D.S."/>
            <person name="Nagy L.G."/>
        </authorList>
    </citation>
    <scope>NUCLEOTIDE SEQUENCE [LARGE SCALE GENOMIC DNA]</scope>
    <source>
        <strain evidence="2 3">CBS 309.79</strain>
    </source>
</reference>
<proteinExistence type="predicted"/>
<name>A0A5C3QE99_9AGAR</name>
<feature type="compositionally biased region" description="Acidic residues" evidence="1">
    <location>
        <begin position="113"/>
        <end position="123"/>
    </location>
</feature>
<keyword evidence="3" id="KW-1185">Reference proteome</keyword>
<dbReference type="Proteomes" id="UP000305067">
    <property type="component" value="Unassembled WGS sequence"/>
</dbReference>
<feature type="region of interest" description="Disordered" evidence="1">
    <location>
        <begin position="1"/>
        <end position="48"/>
    </location>
</feature>
<dbReference type="EMBL" id="ML178831">
    <property type="protein sequence ID" value="TFK99886.1"/>
    <property type="molecule type" value="Genomic_DNA"/>
</dbReference>
<feature type="region of interest" description="Disordered" evidence="1">
    <location>
        <begin position="247"/>
        <end position="322"/>
    </location>
</feature>
<gene>
    <name evidence="2" type="ORF">BDV98DRAFT_594445</name>
</gene>
<feature type="compositionally biased region" description="Polar residues" evidence="1">
    <location>
        <begin position="77"/>
        <end position="86"/>
    </location>
</feature>
<feature type="compositionally biased region" description="Polar residues" evidence="1">
    <location>
        <begin position="431"/>
        <end position="445"/>
    </location>
</feature>
<feature type="compositionally biased region" description="Acidic residues" evidence="1">
    <location>
        <begin position="93"/>
        <end position="103"/>
    </location>
</feature>